<dbReference type="GO" id="GO:0003676">
    <property type="term" value="F:nucleic acid binding"/>
    <property type="evidence" value="ECO:0007669"/>
    <property type="project" value="InterPro"/>
</dbReference>
<dbReference type="InterPro" id="IPR012337">
    <property type="entry name" value="RNaseH-like_sf"/>
</dbReference>
<dbReference type="RefSeq" id="WP_281845909.1">
    <property type="nucleotide sequence ID" value="NZ_BSCH01000030.1"/>
</dbReference>
<gene>
    <name evidence="2" type="ORF">Selli2_33540</name>
</gene>
<evidence type="ECO:0000259" key="1">
    <source>
        <dbReference type="PROSITE" id="PS50994"/>
    </source>
</evidence>
<dbReference type="EMBL" id="BSCH01000030">
    <property type="protein sequence ID" value="GLG91927.1"/>
    <property type="molecule type" value="Genomic_DNA"/>
</dbReference>
<proteinExistence type="predicted"/>
<dbReference type="PANTHER" id="PTHR35004:SF6">
    <property type="entry name" value="TRANSPOSASE"/>
    <property type="match status" value="1"/>
</dbReference>
<accession>A0A9W6FJA7</accession>
<dbReference type="Pfam" id="PF09299">
    <property type="entry name" value="Mu-transpos_C"/>
    <property type="match status" value="1"/>
</dbReference>
<dbReference type="PANTHER" id="PTHR35004">
    <property type="entry name" value="TRANSPOSASE RV3428C-RELATED"/>
    <property type="match status" value="1"/>
</dbReference>
<sequence length="424" mass="48436">MRELARYWGFTVYYRKGGFPGLKPQNRETKRSPKLPENFDELLEQAIQLKREVPKRSVRQIIYILELEGRVAPGVLKRSTMERYLYKAGFGVRQMQMYNDARKSSSKRFCKPHRMMLIQGDIKYGIKLPIGRNGAMVQTYLSSAIDDHSRYVIQSEFYASQEESIVEDTFRKVVLKAGKFDACYFDNGSQYIAKQLKLSLGKLGIAIRHAPRASGKSKGKCEKFHQVVDSYLREAKAHQIRTLEQLNQYWEIFLGEYYHKKPHEGIREYYESLGSPVPAQGITPMQEWGRDSRPLTFLDTGVVAEAFLHHETRLVDKGACISFQGRKYETKPSLIGCKVEISYDPMAPEVIRVSYPGIPPFEAGPVKIGEFCSKTPALPVSMQEQETEASRFLSALEKKHAQSRQQVADAISFGQYRKDGGSDV</sequence>
<dbReference type="InterPro" id="IPR015378">
    <property type="entry name" value="Transposase-like_Mu_C"/>
</dbReference>
<reference evidence="2" key="1">
    <citation type="submission" date="2022-11" db="EMBL/GenBank/DDBJ databases">
        <title>Draft genome sequence of Sellimonas catena strain 18CBH55.</title>
        <authorList>
            <person name="Atsushi H."/>
            <person name="Moriya O."/>
            <person name="Mitsuo S."/>
        </authorList>
    </citation>
    <scope>NUCLEOTIDE SEQUENCE</scope>
    <source>
        <strain evidence="2">18CBH55</strain>
    </source>
</reference>
<reference evidence="2" key="2">
    <citation type="submission" date="2022-11" db="EMBL/GenBank/DDBJ databases">
        <title>Draft genome sequence of Sellimonas catena strain 18CBH55.</title>
        <authorList>
            <person name="Hisatomi A."/>
            <person name="Ohkuma M."/>
            <person name="Sakamoto M."/>
        </authorList>
    </citation>
    <scope>NUCLEOTIDE SEQUENCE</scope>
    <source>
        <strain evidence="2">18CBH55</strain>
    </source>
</reference>
<dbReference type="PROSITE" id="PS50994">
    <property type="entry name" value="INTEGRASE"/>
    <property type="match status" value="1"/>
</dbReference>
<organism evidence="2 3">
    <name type="scientific">Sellimonas catena</name>
    <dbReference type="NCBI Taxonomy" id="2994035"/>
    <lineage>
        <taxon>Bacteria</taxon>
        <taxon>Bacillati</taxon>
        <taxon>Bacillota</taxon>
        <taxon>Clostridia</taxon>
        <taxon>Lachnospirales</taxon>
        <taxon>Lachnospiraceae</taxon>
        <taxon>Sellimonas</taxon>
    </lineage>
</organism>
<evidence type="ECO:0000313" key="3">
    <source>
        <dbReference type="Proteomes" id="UP001145094"/>
    </source>
</evidence>
<dbReference type="GO" id="GO:0015074">
    <property type="term" value="P:DNA integration"/>
    <property type="evidence" value="ECO:0007669"/>
    <property type="project" value="InterPro"/>
</dbReference>
<reference evidence="2" key="3">
    <citation type="journal article" date="2023" name="Int. J. Syst. Evol. Microbiol.">
        <title>Sellimonas catena sp. nov., isolated from human faeces.</title>
        <authorList>
            <person name="Hisatomi A."/>
            <person name="Ohkuma M."/>
            <person name="Sakamoto M."/>
        </authorList>
    </citation>
    <scope>NUCLEOTIDE SEQUENCE</scope>
    <source>
        <strain evidence="2">18CBH55</strain>
    </source>
</reference>
<dbReference type="SUPFAM" id="SSF53098">
    <property type="entry name" value="Ribonuclease H-like"/>
    <property type="match status" value="1"/>
</dbReference>
<dbReference type="AlphaFoldDB" id="A0A9W6FJA7"/>
<comment type="caution">
    <text evidence="2">The sequence shown here is derived from an EMBL/GenBank/DDBJ whole genome shotgun (WGS) entry which is preliminary data.</text>
</comment>
<feature type="domain" description="Integrase catalytic" evidence="1">
    <location>
        <begin position="108"/>
        <end position="286"/>
    </location>
</feature>
<dbReference type="InterPro" id="IPR001584">
    <property type="entry name" value="Integrase_cat-core"/>
</dbReference>
<name>A0A9W6FJA7_9FIRM</name>
<dbReference type="InterPro" id="IPR036397">
    <property type="entry name" value="RNaseH_sf"/>
</dbReference>
<protein>
    <recommendedName>
        <fullName evidence="1">Integrase catalytic domain-containing protein</fullName>
    </recommendedName>
</protein>
<dbReference type="Proteomes" id="UP001145094">
    <property type="component" value="Unassembled WGS sequence"/>
</dbReference>
<evidence type="ECO:0000313" key="2">
    <source>
        <dbReference type="EMBL" id="GLG91927.1"/>
    </source>
</evidence>
<dbReference type="Gene3D" id="3.30.420.10">
    <property type="entry name" value="Ribonuclease H-like superfamily/Ribonuclease H"/>
    <property type="match status" value="1"/>
</dbReference>